<evidence type="ECO:0000313" key="10">
    <source>
        <dbReference type="EMBL" id="KAE8150967.1"/>
    </source>
</evidence>
<evidence type="ECO:0000256" key="8">
    <source>
        <dbReference type="PIRSR" id="PIRSR602403-1"/>
    </source>
</evidence>
<dbReference type="AlphaFoldDB" id="A0A5N6TXC4"/>
<dbReference type="InterPro" id="IPR002403">
    <property type="entry name" value="Cyt_P450_E_grp-IV"/>
</dbReference>
<feature type="chain" id="PRO_5024894430" evidence="9">
    <location>
        <begin position="22"/>
        <end position="470"/>
    </location>
</feature>
<feature type="signal peptide" evidence="9">
    <location>
        <begin position="1"/>
        <end position="21"/>
    </location>
</feature>
<feature type="binding site" description="axial binding residue" evidence="8">
    <location>
        <position position="413"/>
    </location>
    <ligand>
        <name>heme</name>
        <dbReference type="ChEBI" id="CHEBI:30413"/>
    </ligand>
    <ligandPart>
        <name>Fe</name>
        <dbReference type="ChEBI" id="CHEBI:18248"/>
    </ligandPart>
</feature>
<dbReference type="EMBL" id="ML742081">
    <property type="protein sequence ID" value="KAE8150967.1"/>
    <property type="molecule type" value="Genomic_DNA"/>
</dbReference>
<evidence type="ECO:0000256" key="1">
    <source>
        <dbReference type="ARBA" id="ARBA00001971"/>
    </source>
</evidence>
<dbReference type="GO" id="GO:0004497">
    <property type="term" value="F:monooxygenase activity"/>
    <property type="evidence" value="ECO:0007669"/>
    <property type="project" value="UniProtKB-KW"/>
</dbReference>
<comment type="similarity">
    <text evidence="2">Belongs to the cytochrome P450 family.</text>
</comment>
<keyword evidence="6 8" id="KW-0408">Iron</keyword>
<keyword evidence="5" id="KW-0560">Oxidoreductase</keyword>
<dbReference type="Proteomes" id="UP000325780">
    <property type="component" value="Unassembled WGS sequence"/>
</dbReference>
<proteinExistence type="inferred from homology"/>
<reference evidence="10 11" key="1">
    <citation type="submission" date="2019-04" db="EMBL/GenBank/DDBJ databases">
        <title>Friends and foes A comparative genomics study of 23 Aspergillus species from section Flavi.</title>
        <authorList>
            <consortium name="DOE Joint Genome Institute"/>
            <person name="Kjaerbolling I."/>
            <person name="Vesth T."/>
            <person name="Frisvad J.C."/>
            <person name="Nybo J.L."/>
            <person name="Theobald S."/>
            <person name="Kildgaard S."/>
            <person name="Isbrandt T."/>
            <person name="Kuo A."/>
            <person name="Sato A."/>
            <person name="Lyhne E.K."/>
            <person name="Kogle M.E."/>
            <person name="Wiebenga A."/>
            <person name="Kun R.S."/>
            <person name="Lubbers R.J."/>
            <person name="Makela M.R."/>
            <person name="Barry K."/>
            <person name="Chovatia M."/>
            <person name="Clum A."/>
            <person name="Daum C."/>
            <person name="Haridas S."/>
            <person name="He G."/>
            <person name="LaButti K."/>
            <person name="Lipzen A."/>
            <person name="Mondo S."/>
            <person name="Riley R."/>
            <person name="Salamov A."/>
            <person name="Simmons B.A."/>
            <person name="Magnuson J.K."/>
            <person name="Henrissat B."/>
            <person name="Mortensen U.H."/>
            <person name="Larsen T.O."/>
            <person name="Devries R.P."/>
            <person name="Grigoriev I.V."/>
            <person name="Machida M."/>
            <person name="Baker S.E."/>
            <person name="Andersen M.R."/>
        </authorList>
    </citation>
    <scope>NUCLEOTIDE SEQUENCE [LARGE SCALE GENOMIC DNA]</scope>
    <source>
        <strain evidence="10 11">IBT 18842</strain>
    </source>
</reference>
<comment type="cofactor">
    <cofactor evidence="1 8">
        <name>heme</name>
        <dbReference type="ChEBI" id="CHEBI:30413"/>
    </cofactor>
</comment>
<evidence type="ECO:0000256" key="9">
    <source>
        <dbReference type="SAM" id="SignalP"/>
    </source>
</evidence>
<evidence type="ECO:0000256" key="7">
    <source>
        <dbReference type="ARBA" id="ARBA00023033"/>
    </source>
</evidence>
<organism evidence="10 11">
    <name type="scientific">Aspergillus avenaceus</name>
    <dbReference type="NCBI Taxonomy" id="36643"/>
    <lineage>
        <taxon>Eukaryota</taxon>
        <taxon>Fungi</taxon>
        <taxon>Dikarya</taxon>
        <taxon>Ascomycota</taxon>
        <taxon>Pezizomycotina</taxon>
        <taxon>Eurotiomycetes</taxon>
        <taxon>Eurotiomycetidae</taxon>
        <taxon>Eurotiales</taxon>
        <taxon>Aspergillaceae</taxon>
        <taxon>Aspergillus</taxon>
        <taxon>Aspergillus subgen. Circumdati</taxon>
    </lineage>
</organism>
<name>A0A5N6TXC4_ASPAV</name>
<dbReference type="PRINTS" id="PR00465">
    <property type="entry name" value="EP450IV"/>
</dbReference>
<evidence type="ECO:0000256" key="3">
    <source>
        <dbReference type="ARBA" id="ARBA00022617"/>
    </source>
</evidence>
<keyword evidence="11" id="KW-1185">Reference proteome</keyword>
<keyword evidence="7" id="KW-0503">Monooxygenase</keyword>
<dbReference type="GO" id="GO:0016705">
    <property type="term" value="F:oxidoreductase activity, acting on paired donors, with incorporation or reduction of molecular oxygen"/>
    <property type="evidence" value="ECO:0007669"/>
    <property type="project" value="InterPro"/>
</dbReference>
<accession>A0A5N6TXC4</accession>
<evidence type="ECO:0000313" key="11">
    <source>
        <dbReference type="Proteomes" id="UP000325780"/>
    </source>
</evidence>
<dbReference type="CDD" id="cd11041">
    <property type="entry name" value="CYP503A1-like"/>
    <property type="match status" value="1"/>
</dbReference>
<keyword evidence="4 8" id="KW-0479">Metal-binding</keyword>
<gene>
    <name evidence="10" type="ORF">BDV25DRAFT_129145</name>
</gene>
<sequence>MDSYIYIYIVLLIPLALYCRSNPIPTVNAYPGDITQSKARAAFFSDARALLSQGIARFNGPFRITTNLGSRVILPSSWANWVTTRPELDHAALIREEYFADYPGMEAQAVLQEPTKFMAEVIKTKLNQSSQCKLMRDHAVEAVQELWTSDSNWHAVDLSDMIRIIARVSSVVFVGPDLARNPVWQDLIVTYTVNYFNGVRALRSWPSFLRPLVHWFLPECRKCREQVRLGQRLMEPILEQRKHAKAEGRTFHDSIEWFDEAATQFDPAAAQLGLAIGALHTTTELVRQGLVDILQHPELIQTIRDEARQADESGWTTAGVYKMQLLDSALKETLRLKPGMLVGLERKAVKPLVLPNGVTLPKGSKIGVECSMMWDERSYDAYRFLRQCQSGDPAALASTSPRHVAFGIGRSACPGRFFAANEAKIILATLFLAYDVRLVGESRVQEMGFEMRCDPATTVEVRNGAFSPST</sequence>
<dbReference type="PANTHER" id="PTHR46206">
    <property type="entry name" value="CYTOCHROME P450"/>
    <property type="match status" value="1"/>
</dbReference>
<dbReference type="InterPro" id="IPR001128">
    <property type="entry name" value="Cyt_P450"/>
</dbReference>
<dbReference type="OrthoDB" id="1844152at2759"/>
<dbReference type="Pfam" id="PF00067">
    <property type="entry name" value="p450"/>
    <property type="match status" value="1"/>
</dbReference>
<evidence type="ECO:0000256" key="5">
    <source>
        <dbReference type="ARBA" id="ARBA00023002"/>
    </source>
</evidence>
<dbReference type="GO" id="GO:0019748">
    <property type="term" value="P:secondary metabolic process"/>
    <property type="evidence" value="ECO:0007669"/>
    <property type="project" value="UniProtKB-ARBA"/>
</dbReference>
<keyword evidence="9" id="KW-0732">Signal</keyword>
<evidence type="ECO:0000256" key="2">
    <source>
        <dbReference type="ARBA" id="ARBA00010617"/>
    </source>
</evidence>
<dbReference type="GO" id="GO:0005506">
    <property type="term" value="F:iron ion binding"/>
    <property type="evidence" value="ECO:0007669"/>
    <property type="project" value="InterPro"/>
</dbReference>
<dbReference type="GO" id="GO:0020037">
    <property type="term" value="F:heme binding"/>
    <property type="evidence" value="ECO:0007669"/>
    <property type="project" value="InterPro"/>
</dbReference>
<dbReference type="Gene3D" id="1.10.630.10">
    <property type="entry name" value="Cytochrome P450"/>
    <property type="match status" value="1"/>
</dbReference>
<dbReference type="InterPro" id="IPR036396">
    <property type="entry name" value="Cyt_P450_sf"/>
</dbReference>
<evidence type="ECO:0000256" key="6">
    <source>
        <dbReference type="ARBA" id="ARBA00023004"/>
    </source>
</evidence>
<keyword evidence="3 8" id="KW-0349">Heme</keyword>
<dbReference type="PANTHER" id="PTHR46206:SF2">
    <property type="entry name" value="CYTOCHROME P450 MONOOXYGENASE AUSG-RELATED"/>
    <property type="match status" value="1"/>
</dbReference>
<protein>
    <submittedName>
        <fullName evidence="10">Cytochrome P450</fullName>
    </submittedName>
</protein>
<evidence type="ECO:0000256" key="4">
    <source>
        <dbReference type="ARBA" id="ARBA00022723"/>
    </source>
</evidence>
<dbReference type="SUPFAM" id="SSF48264">
    <property type="entry name" value="Cytochrome P450"/>
    <property type="match status" value="1"/>
</dbReference>